<name>A0A834XPW1_APHGI</name>
<protein>
    <submittedName>
        <fullName evidence="1">Uncharacterized protein</fullName>
    </submittedName>
</protein>
<evidence type="ECO:0000313" key="1">
    <source>
        <dbReference type="EMBL" id="KAF7988711.1"/>
    </source>
</evidence>
<reference evidence="1 2" key="1">
    <citation type="submission" date="2020-08" db="EMBL/GenBank/DDBJ databases">
        <title>Aphidius gifuensis genome sequencing and assembly.</title>
        <authorList>
            <person name="Du Z."/>
        </authorList>
    </citation>
    <scope>NUCLEOTIDE SEQUENCE [LARGE SCALE GENOMIC DNA]</scope>
    <source>
        <strain evidence="1">YNYX2018</strain>
        <tissue evidence="1">Adults</tissue>
    </source>
</reference>
<dbReference type="AlphaFoldDB" id="A0A834XPW1"/>
<organism evidence="1 2">
    <name type="scientific">Aphidius gifuensis</name>
    <name type="common">Parasitoid wasp</name>
    <dbReference type="NCBI Taxonomy" id="684658"/>
    <lineage>
        <taxon>Eukaryota</taxon>
        <taxon>Metazoa</taxon>
        <taxon>Ecdysozoa</taxon>
        <taxon>Arthropoda</taxon>
        <taxon>Hexapoda</taxon>
        <taxon>Insecta</taxon>
        <taxon>Pterygota</taxon>
        <taxon>Neoptera</taxon>
        <taxon>Endopterygota</taxon>
        <taxon>Hymenoptera</taxon>
        <taxon>Apocrita</taxon>
        <taxon>Ichneumonoidea</taxon>
        <taxon>Braconidae</taxon>
        <taxon>Aphidiinae</taxon>
        <taxon>Aphidius</taxon>
    </lineage>
</organism>
<evidence type="ECO:0000313" key="2">
    <source>
        <dbReference type="Proteomes" id="UP000639338"/>
    </source>
</evidence>
<gene>
    <name evidence="1" type="ORF">HCN44_001284</name>
</gene>
<proteinExistence type="predicted"/>
<dbReference type="Proteomes" id="UP000639338">
    <property type="component" value="Unassembled WGS sequence"/>
</dbReference>
<dbReference type="OrthoDB" id="7765283at2759"/>
<dbReference type="EMBL" id="JACMRX010000005">
    <property type="protein sequence ID" value="KAF7988711.1"/>
    <property type="molecule type" value="Genomic_DNA"/>
</dbReference>
<sequence>MHHQLNDRVIIHVPYYIKTIKHIRTIVKQEEKKKNDNKWEVLGYSIGEPIIPEASEIFGHEEKYNNLLWNHDESQKKLMQLQQLAAAYKALKFGL</sequence>
<keyword evidence="2" id="KW-1185">Reference proteome</keyword>
<comment type="caution">
    <text evidence="1">The sequence shown here is derived from an EMBL/GenBank/DDBJ whole genome shotgun (WGS) entry which is preliminary data.</text>
</comment>
<accession>A0A834XPW1</accession>